<dbReference type="InterPro" id="IPR045584">
    <property type="entry name" value="Pilin-like"/>
</dbReference>
<dbReference type="RefSeq" id="WP_152808340.1">
    <property type="nucleotide sequence ID" value="NZ_WHNW01000001.1"/>
</dbReference>
<accession>A0A6N7ERU5</accession>
<dbReference type="InterPro" id="IPR012902">
    <property type="entry name" value="N_methyl_site"/>
</dbReference>
<sequence length="173" mass="18979">MSKQATNLNKASVRGFTLIEVAIVIAIIGILTAIAIPSYENYMRKVTLKKMTAKMQEVALALEKNYAICNRYNINCTTRAGFLPNDWNIPLNADGSGGYPGDGRAWGYGMQVNLARHQFIIIATPNARQGRHPCQIISLDSDGFQYAAVTSPGNALPPNYAAPNLNDSYHCWN</sequence>
<keyword evidence="1" id="KW-1133">Transmembrane helix</keyword>
<name>A0A6N7ERU5_9GAMM</name>
<dbReference type="EMBL" id="WHNW01000001">
    <property type="protein sequence ID" value="MPV85261.1"/>
    <property type="molecule type" value="Genomic_DNA"/>
</dbReference>
<dbReference type="InParanoid" id="A0A6N7ERU5"/>
<proteinExistence type="predicted"/>
<evidence type="ECO:0000313" key="2">
    <source>
        <dbReference type="EMBL" id="MPV85261.1"/>
    </source>
</evidence>
<protein>
    <submittedName>
        <fullName evidence="2">Prepilin-type N-terminal cleavage/methylation domain-containing protein</fullName>
    </submittedName>
</protein>
<dbReference type="GO" id="GO:0043683">
    <property type="term" value="P:type IV pilus assembly"/>
    <property type="evidence" value="ECO:0007669"/>
    <property type="project" value="InterPro"/>
</dbReference>
<feature type="transmembrane region" description="Helical" evidence="1">
    <location>
        <begin position="16"/>
        <end position="36"/>
    </location>
</feature>
<dbReference type="PANTHER" id="PTHR30093">
    <property type="entry name" value="GENERAL SECRETION PATHWAY PROTEIN G"/>
    <property type="match status" value="1"/>
</dbReference>
<gene>
    <name evidence="2" type="ORF">GCU85_00755</name>
</gene>
<dbReference type="Pfam" id="PF16732">
    <property type="entry name" value="ComP_DUS"/>
    <property type="match status" value="1"/>
</dbReference>
<dbReference type="PANTHER" id="PTHR30093:SF47">
    <property type="entry name" value="TYPE IV PILUS NON-CORE MINOR PILIN PILE"/>
    <property type="match status" value="1"/>
</dbReference>
<organism evidence="2 3">
    <name type="scientific">Ostreibacterium oceani</name>
    <dbReference type="NCBI Taxonomy" id="2654998"/>
    <lineage>
        <taxon>Bacteria</taxon>
        <taxon>Pseudomonadati</taxon>
        <taxon>Pseudomonadota</taxon>
        <taxon>Gammaproteobacteria</taxon>
        <taxon>Cardiobacteriales</taxon>
        <taxon>Ostreibacteriaceae</taxon>
        <taxon>Ostreibacterium</taxon>
    </lineage>
</organism>
<reference evidence="2 3" key="1">
    <citation type="submission" date="2019-10" db="EMBL/GenBank/DDBJ databases">
        <title>Cardiobacteriales fam. a chemoheterotrophic member of the order Cardiobacteriales, and proposal of Cardiobacteriales fam. nov.</title>
        <authorList>
            <person name="Wang C."/>
        </authorList>
    </citation>
    <scope>NUCLEOTIDE SEQUENCE [LARGE SCALE GENOMIC DNA]</scope>
    <source>
        <strain evidence="2 3">ML27</strain>
    </source>
</reference>
<dbReference type="Proteomes" id="UP000471298">
    <property type="component" value="Unassembled WGS sequence"/>
</dbReference>
<dbReference type="NCBIfam" id="TIGR02532">
    <property type="entry name" value="IV_pilin_GFxxxE"/>
    <property type="match status" value="1"/>
</dbReference>
<dbReference type="PROSITE" id="PS00409">
    <property type="entry name" value="PROKAR_NTER_METHYL"/>
    <property type="match status" value="1"/>
</dbReference>
<keyword evidence="1" id="KW-0812">Transmembrane</keyword>
<dbReference type="InterPro" id="IPR031982">
    <property type="entry name" value="PilE-like"/>
</dbReference>
<evidence type="ECO:0000256" key="1">
    <source>
        <dbReference type="SAM" id="Phobius"/>
    </source>
</evidence>
<keyword evidence="3" id="KW-1185">Reference proteome</keyword>
<dbReference type="AlphaFoldDB" id="A0A6N7ERU5"/>
<evidence type="ECO:0000313" key="3">
    <source>
        <dbReference type="Proteomes" id="UP000471298"/>
    </source>
</evidence>
<dbReference type="Pfam" id="PF07963">
    <property type="entry name" value="N_methyl"/>
    <property type="match status" value="1"/>
</dbReference>
<comment type="caution">
    <text evidence="2">The sequence shown here is derived from an EMBL/GenBank/DDBJ whole genome shotgun (WGS) entry which is preliminary data.</text>
</comment>
<dbReference type="SUPFAM" id="SSF54523">
    <property type="entry name" value="Pili subunits"/>
    <property type="match status" value="1"/>
</dbReference>
<keyword evidence="1" id="KW-0472">Membrane</keyword>
<dbReference type="Gene3D" id="3.30.700.10">
    <property type="entry name" value="Glycoprotein, Type 4 Pilin"/>
    <property type="match status" value="1"/>
</dbReference>